<dbReference type="InterPro" id="IPR052021">
    <property type="entry name" value="Type-I_RS_S_subunit"/>
</dbReference>
<evidence type="ECO:0000259" key="4">
    <source>
        <dbReference type="Pfam" id="PF01420"/>
    </source>
</evidence>
<dbReference type="Gene3D" id="3.90.220.20">
    <property type="entry name" value="DNA methylase specificity domains"/>
    <property type="match status" value="1"/>
</dbReference>
<dbReference type="PANTHER" id="PTHR30408">
    <property type="entry name" value="TYPE-1 RESTRICTION ENZYME ECOKI SPECIFICITY PROTEIN"/>
    <property type="match status" value="1"/>
</dbReference>
<accession>A0AB33UCH6</accession>
<dbReference type="SUPFAM" id="SSF116734">
    <property type="entry name" value="DNA methylase specificity domain"/>
    <property type="match status" value="1"/>
</dbReference>
<organism evidence="5 6">
    <name type="scientific">Streptococcus suis</name>
    <dbReference type="NCBI Taxonomy" id="1307"/>
    <lineage>
        <taxon>Bacteria</taxon>
        <taxon>Bacillati</taxon>
        <taxon>Bacillota</taxon>
        <taxon>Bacilli</taxon>
        <taxon>Lactobacillales</taxon>
        <taxon>Streptococcaceae</taxon>
        <taxon>Streptococcus</taxon>
    </lineage>
</organism>
<evidence type="ECO:0000256" key="2">
    <source>
        <dbReference type="ARBA" id="ARBA00022747"/>
    </source>
</evidence>
<reference evidence="5 6" key="1">
    <citation type="submission" date="2016-02" db="EMBL/GenBank/DDBJ databases">
        <authorList>
            <consortium name="Pathogen Informatics"/>
        </authorList>
    </citation>
    <scope>NUCLEOTIDE SEQUENCE [LARGE SCALE GENOMIC DNA]</scope>
    <source>
        <strain evidence="5 6">SS985</strain>
    </source>
</reference>
<dbReference type="InterPro" id="IPR000055">
    <property type="entry name" value="Restrct_endonuc_typeI_TRD"/>
</dbReference>
<evidence type="ECO:0000313" key="5">
    <source>
        <dbReference type="EMBL" id="CYX44147.1"/>
    </source>
</evidence>
<dbReference type="InterPro" id="IPR044946">
    <property type="entry name" value="Restrct_endonuc_typeI_TRD_sf"/>
</dbReference>
<gene>
    <name evidence="5" type="ORF">ERS132525_00887</name>
</gene>
<evidence type="ECO:0000256" key="3">
    <source>
        <dbReference type="ARBA" id="ARBA00023125"/>
    </source>
</evidence>
<comment type="caution">
    <text evidence="5">The sequence shown here is derived from an EMBL/GenBank/DDBJ whole genome shotgun (WGS) entry which is preliminary data.</text>
</comment>
<evidence type="ECO:0000256" key="1">
    <source>
        <dbReference type="ARBA" id="ARBA00010923"/>
    </source>
</evidence>
<feature type="domain" description="Type I restriction modification DNA specificity" evidence="4">
    <location>
        <begin position="2"/>
        <end position="148"/>
    </location>
</feature>
<dbReference type="PANTHER" id="PTHR30408:SF12">
    <property type="entry name" value="TYPE I RESTRICTION ENZYME MJAVIII SPECIFICITY SUBUNIT"/>
    <property type="match status" value="1"/>
</dbReference>
<sequence>MPSDWRIANLTDIAEYLNGLAMQKYRPLDDEEGLPVLKIKELRQGTFDSSSDLCSAKINSQYIVKDGDVIFSWSGSLLVDFWTGGTGGLNQHLFKVSSQNYDKWFYYSWTKYHLEEFAAIAADKATTMGHITRSSLEKAEVLIPNNQDYKFLALLLAPIYDQIIYNRVENRRLMEVRNTLLPKLLSGEICVNQATK</sequence>
<protein>
    <submittedName>
        <fullName evidence="5">Restriction modification system DNA specificity domain</fullName>
    </submittedName>
</protein>
<dbReference type="GO" id="GO:0003677">
    <property type="term" value="F:DNA binding"/>
    <property type="evidence" value="ECO:0007669"/>
    <property type="project" value="UniProtKB-KW"/>
</dbReference>
<dbReference type="AlphaFoldDB" id="A0AB33UCH6"/>
<proteinExistence type="inferred from homology"/>
<keyword evidence="2" id="KW-0680">Restriction system</keyword>
<dbReference type="EMBL" id="FILR01000007">
    <property type="protein sequence ID" value="CYX44147.1"/>
    <property type="molecule type" value="Genomic_DNA"/>
</dbReference>
<name>A0AB33UCH6_STRSU</name>
<comment type="similarity">
    <text evidence="1">Belongs to the type-I restriction system S methylase family.</text>
</comment>
<evidence type="ECO:0000313" key="6">
    <source>
        <dbReference type="Proteomes" id="UP000071601"/>
    </source>
</evidence>
<keyword evidence="3" id="KW-0238">DNA-binding</keyword>
<dbReference type="Proteomes" id="UP000071601">
    <property type="component" value="Unassembled WGS sequence"/>
</dbReference>
<dbReference type="GO" id="GO:0009307">
    <property type="term" value="P:DNA restriction-modification system"/>
    <property type="evidence" value="ECO:0007669"/>
    <property type="project" value="UniProtKB-KW"/>
</dbReference>
<dbReference type="Pfam" id="PF01420">
    <property type="entry name" value="Methylase_S"/>
    <property type="match status" value="1"/>
</dbReference>